<accession>A0ABR7ZXC3</accession>
<keyword evidence="3" id="KW-1185">Reference proteome</keyword>
<dbReference type="GO" id="GO:0016787">
    <property type="term" value="F:hydrolase activity"/>
    <property type="evidence" value="ECO:0007669"/>
    <property type="project" value="UniProtKB-KW"/>
</dbReference>
<dbReference type="Pfam" id="PF00561">
    <property type="entry name" value="Abhydrolase_1"/>
    <property type="match status" value="1"/>
</dbReference>
<evidence type="ECO:0000313" key="3">
    <source>
        <dbReference type="Proteomes" id="UP000642094"/>
    </source>
</evidence>
<feature type="domain" description="AB hydrolase-1" evidence="1">
    <location>
        <begin position="21"/>
        <end position="121"/>
    </location>
</feature>
<dbReference type="PRINTS" id="PR00111">
    <property type="entry name" value="ABHYDROLASE"/>
</dbReference>
<dbReference type="PANTHER" id="PTHR43433:SF5">
    <property type="entry name" value="AB HYDROLASE-1 DOMAIN-CONTAINING PROTEIN"/>
    <property type="match status" value="1"/>
</dbReference>
<reference evidence="2 3" key="1">
    <citation type="journal article" date="2020" name="ISME J.">
        <title>Comparative genomics reveals insights into cyanobacterial evolution and habitat adaptation.</title>
        <authorList>
            <person name="Chen M.Y."/>
            <person name="Teng W.K."/>
            <person name="Zhao L."/>
            <person name="Hu C.X."/>
            <person name="Zhou Y.K."/>
            <person name="Han B.P."/>
            <person name="Song L.R."/>
            <person name="Shu W.S."/>
        </authorList>
    </citation>
    <scope>NUCLEOTIDE SEQUENCE [LARGE SCALE GENOMIC DNA]</scope>
    <source>
        <strain evidence="2 3">FACHB-723</strain>
    </source>
</reference>
<dbReference type="SUPFAM" id="SSF53474">
    <property type="entry name" value="alpha/beta-Hydrolases"/>
    <property type="match status" value="1"/>
</dbReference>
<dbReference type="InterPro" id="IPR050471">
    <property type="entry name" value="AB_hydrolase"/>
</dbReference>
<evidence type="ECO:0000259" key="1">
    <source>
        <dbReference type="Pfam" id="PF00561"/>
    </source>
</evidence>
<dbReference type="RefSeq" id="WP_190403010.1">
    <property type="nucleotide sequence ID" value="NZ_JACJQB010000012.1"/>
</dbReference>
<proteinExistence type="predicted"/>
<dbReference type="PANTHER" id="PTHR43433">
    <property type="entry name" value="HYDROLASE, ALPHA/BETA FOLD FAMILY PROTEIN"/>
    <property type="match status" value="1"/>
</dbReference>
<dbReference type="InterPro" id="IPR000073">
    <property type="entry name" value="AB_hydrolase_1"/>
</dbReference>
<dbReference type="Proteomes" id="UP000642094">
    <property type="component" value="Unassembled WGS sequence"/>
</dbReference>
<comment type="caution">
    <text evidence="2">The sequence shown here is derived from an EMBL/GenBank/DDBJ whole genome shotgun (WGS) entry which is preliminary data.</text>
</comment>
<sequence>MSKITVGDINVNYQIQGSGSPLLMIMGLSFSLLDWSKKFTDLLAQHYQLILFDNRDAGLTSQSASSYDIVNMADDAAGLLEALNINKAHVFGVSMGGAIAQQFALKHPKKLDKLILGCTFAGGECSEFGDISGLITGDLLPLLFTPIFIQDHHLELEQLLKETIPFHSQNEALQRQLQALTTHNTCDTLPNITAHTLIITGDKDIAIPSANSNTLVSKIPNSKLETIVDAAHGFSYSHPDETAQLIHSFLQ</sequence>
<keyword evidence="2" id="KW-0378">Hydrolase</keyword>
<dbReference type="Gene3D" id="3.40.50.1820">
    <property type="entry name" value="alpha/beta hydrolase"/>
    <property type="match status" value="1"/>
</dbReference>
<organism evidence="2 3">
    <name type="scientific">Pseudanabaena mucicola FACHB-723</name>
    <dbReference type="NCBI Taxonomy" id="2692860"/>
    <lineage>
        <taxon>Bacteria</taxon>
        <taxon>Bacillati</taxon>
        <taxon>Cyanobacteriota</taxon>
        <taxon>Cyanophyceae</taxon>
        <taxon>Pseudanabaenales</taxon>
        <taxon>Pseudanabaenaceae</taxon>
        <taxon>Pseudanabaena</taxon>
    </lineage>
</organism>
<name>A0ABR7ZXC3_9CYAN</name>
<protein>
    <submittedName>
        <fullName evidence="2">Alpha/beta hydrolase</fullName>
    </submittedName>
</protein>
<evidence type="ECO:0000313" key="2">
    <source>
        <dbReference type="EMBL" id="MBD2188150.1"/>
    </source>
</evidence>
<dbReference type="InterPro" id="IPR029058">
    <property type="entry name" value="AB_hydrolase_fold"/>
</dbReference>
<dbReference type="EMBL" id="JACJQB010000012">
    <property type="protein sequence ID" value="MBD2188150.1"/>
    <property type="molecule type" value="Genomic_DNA"/>
</dbReference>
<gene>
    <name evidence="2" type="ORF">H6F41_08350</name>
</gene>